<comment type="subcellular location">
    <subcellularLocation>
        <location evidence="1">Secreted</location>
    </subcellularLocation>
</comment>
<gene>
    <name evidence="3" type="primary">jg26514</name>
    <name evidence="3" type="ORF">PAEG_LOCUS8099</name>
</gene>
<dbReference type="EMBL" id="CAKXAJ010023512">
    <property type="protein sequence ID" value="CAH2227855.1"/>
    <property type="molecule type" value="Genomic_DNA"/>
</dbReference>
<evidence type="ECO:0000256" key="1">
    <source>
        <dbReference type="ARBA" id="ARBA00004613"/>
    </source>
</evidence>
<name>A0A8S4QZR9_9NEOP</name>
<evidence type="ECO:0000256" key="2">
    <source>
        <dbReference type="ARBA" id="ARBA00022525"/>
    </source>
</evidence>
<dbReference type="OrthoDB" id="737510at2759"/>
<dbReference type="Gene3D" id="3.40.33.10">
    <property type="entry name" value="CAP"/>
    <property type="match status" value="1"/>
</dbReference>
<keyword evidence="2" id="KW-0964">Secreted</keyword>
<dbReference type="Proteomes" id="UP000838756">
    <property type="component" value="Unassembled WGS sequence"/>
</dbReference>
<organism evidence="3 4">
    <name type="scientific">Pararge aegeria aegeria</name>
    <dbReference type="NCBI Taxonomy" id="348720"/>
    <lineage>
        <taxon>Eukaryota</taxon>
        <taxon>Metazoa</taxon>
        <taxon>Ecdysozoa</taxon>
        <taxon>Arthropoda</taxon>
        <taxon>Hexapoda</taxon>
        <taxon>Insecta</taxon>
        <taxon>Pterygota</taxon>
        <taxon>Neoptera</taxon>
        <taxon>Endopterygota</taxon>
        <taxon>Lepidoptera</taxon>
        <taxon>Glossata</taxon>
        <taxon>Ditrysia</taxon>
        <taxon>Papilionoidea</taxon>
        <taxon>Nymphalidae</taxon>
        <taxon>Satyrinae</taxon>
        <taxon>Satyrini</taxon>
        <taxon>Parargina</taxon>
        <taxon>Pararge</taxon>
    </lineage>
</organism>
<dbReference type="AlphaFoldDB" id="A0A8S4QZR9"/>
<proteinExistence type="predicted"/>
<evidence type="ECO:0000313" key="4">
    <source>
        <dbReference type="Proteomes" id="UP000838756"/>
    </source>
</evidence>
<dbReference type="SUPFAM" id="SSF55797">
    <property type="entry name" value="PR-1-like"/>
    <property type="match status" value="1"/>
</dbReference>
<evidence type="ECO:0000313" key="3">
    <source>
        <dbReference type="EMBL" id="CAH2227855.1"/>
    </source>
</evidence>
<accession>A0A8S4QZR9</accession>
<dbReference type="InterPro" id="IPR035940">
    <property type="entry name" value="CAP_sf"/>
</dbReference>
<comment type="caution">
    <text evidence="3">The sequence shown here is derived from an EMBL/GenBank/DDBJ whole genome shotgun (WGS) entry which is preliminary data.</text>
</comment>
<keyword evidence="4" id="KW-1185">Reference proteome</keyword>
<protein>
    <submittedName>
        <fullName evidence="3">Jg26514 protein</fullName>
    </submittedName>
</protein>
<sequence length="263" mass="30197">MFVFKHKIVGDYYLPVRYPYAGQSVGEVRWRGAGIDGEGDAVSLGVQRALRRVLDAWWGERRRVYARQLVAPFRLTAKLDRNLNIDFRQPPWRSGGRFMWEVPGSISGRDMVWGHFSQLAVWSLRAVGCGAVRHGFEHTRMLLVCDFSHTNMLGQRTVTPGPLAPCPIHTVRRPRSAYPLLCAPVQKPILLEKDYKESIYGYDEDGGEDEEVEERTTKLTRLITRKNEKIGQKLFRLHYTLTRDGRARGRIEWEQGSTALGLR</sequence>
<reference evidence="3" key="1">
    <citation type="submission" date="2022-03" db="EMBL/GenBank/DDBJ databases">
        <authorList>
            <person name="Lindestad O."/>
        </authorList>
    </citation>
    <scope>NUCLEOTIDE SEQUENCE</scope>
</reference>